<keyword evidence="1" id="KW-1133">Transmembrane helix</keyword>
<name>A0A2N3WC93_9PSEU</name>
<evidence type="ECO:0008006" key="4">
    <source>
        <dbReference type="Google" id="ProtNLM"/>
    </source>
</evidence>
<keyword evidence="1" id="KW-0472">Membrane</keyword>
<keyword evidence="1" id="KW-0812">Transmembrane</keyword>
<keyword evidence="3" id="KW-1185">Reference proteome</keyword>
<dbReference type="Proteomes" id="UP000233750">
    <property type="component" value="Unassembled WGS sequence"/>
</dbReference>
<feature type="transmembrane region" description="Helical" evidence="1">
    <location>
        <begin position="7"/>
        <end position="35"/>
    </location>
</feature>
<evidence type="ECO:0000313" key="3">
    <source>
        <dbReference type="Proteomes" id="UP000233750"/>
    </source>
</evidence>
<proteinExistence type="predicted"/>
<dbReference type="EMBL" id="PJMY01000003">
    <property type="protein sequence ID" value="PKV91501.1"/>
    <property type="molecule type" value="Genomic_DNA"/>
</dbReference>
<reference evidence="2 3" key="1">
    <citation type="submission" date="2017-12" db="EMBL/GenBank/DDBJ databases">
        <title>Sequencing the genomes of 1000 Actinobacteria strains.</title>
        <authorList>
            <person name="Klenk H.-P."/>
        </authorList>
    </citation>
    <scope>NUCLEOTIDE SEQUENCE [LARGE SCALE GENOMIC DNA]</scope>
    <source>
        <strain evidence="2 3">DSM 45165</strain>
    </source>
</reference>
<gene>
    <name evidence="2" type="ORF">ATK30_2277</name>
</gene>
<sequence>MKTGHRVALWSGVCVAVMATALVVFWATGFGAFLWGADHKTSDATPDKYRDTDFAACTGFTARSTEIPRDAAEVARTWYPEISKDGTLLCSFTPTDRQRPLVEMQASWFATTAAQSGSEHATTNFTGATAVSNDDSPVGLAFGEKARWLPQKSQTDCGLIFLDRNAVFEIHYTTAAPSGNPESCRGPLRKIAQALYNAAQPR</sequence>
<protein>
    <recommendedName>
        <fullName evidence="4">DUF3558 domain-containing protein</fullName>
    </recommendedName>
</protein>
<comment type="caution">
    <text evidence="2">The sequence shown here is derived from an EMBL/GenBank/DDBJ whole genome shotgun (WGS) entry which is preliminary data.</text>
</comment>
<organism evidence="2 3">
    <name type="scientific">Amycolatopsis echigonensis</name>
    <dbReference type="NCBI Taxonomy" id="2576905"/>
    <lineage>
        <taxon>Bacteria</taxon>
        <taxon>Bacillati</taxon>
        <taxon>Actinomycetota</taxon>
        <taxon>Actinomycetes</taxon>
        <taxon>Pseudonocardiales</taxon>
        <taxon>Pseudonocardiaceae</taxon>
        <taxon>Amycolatopsis</taxon>
    </lineage>
</organism>
<evidence type="ECO:0000313" key="2">
    <source>
        <dbReference type="EMBL" id="PKV91501.1"/>
    </source>
</evidence>
<accession>A0A2N3WC93</accession>
<evidence type="ECO:0000256" key="1">
    <source>
        <dbReference type="SAM" id="Phobius"/>
    </source>
</evidence>
<dbReference type="AlphaFoldDB" id="A0A2N3WC93"/>